<comment type="caution">
    <text evidence="2">The sequence shown here is derived from an EMBL/GenBank/DDBJ whole genome shotgun (WGS) entry which is preliminary data.</text>
</comment>
<dbReference type="Pfam" id="PF13614">
    <property type="entry name" value="AAA_31"/>
    <property type="match status" value="1"/>
</dbReference>
<dbReference type="CDD" id="cd02042">
    <property type="entry name" value="ParAB_family"/>
    <property type="match status" value="1"/>
</dbReference>
<keyword evidence="3" id="KW-1185">Reference proteome</keyword>
<accession>A0ABU0E3X0</accession>
<dbReference type="SUPFAM" id="SSF52540">
    <property type="entry name" value="P-loop containing nucleoside triphosphate hydrolases"/>
    <property type="match status" value="1"/>
</dbReference>
<organism evidence="2 3">
    <name type="scientific">Breznakia pachnodae</name>
    <dbReference type="NCBI Taxonomy" id="265178"/>
    <lineage>
        <taxon>Bacteria</taxon>
        <taxon>Bacillati</taxon>
        <taxon>Bacillota</taxon>
        <taxon>Erysipelotrichia</taxon>
        <taxon>Erysipelotrichales</taxon>
        <taxon>Erysipelotrichaceae</taxon>
        <taxon>Breznakia</taxon>
    </lineage>
</organism>
<dbReference type="PANTHER" id="PTHR13696">
    <property type="entry name" value="P-LOOP CONTAINING NUCLEOSIDE TRIPHOSPHATE HYDROLASE"/>
    <property type="match status" value="1"/>
</dbReference>
<proteinExistence type="predicted"/>
<feature type="domain" description="AAA" evidence="1">
    <location>
        <begin position="1"/>
        <end position="209"/>
    </location>
</feature>
<evidence type="ECO:0000313" key="2">
    <source>
        <dbReference type="EMBL" id="MDQ0361603.1"/>
    </source>
</evidence>
<dbReference type="PANTHER" id="PTHR13696:SF52">
    <property type="entry name" value="PARA FAMILY PROTEIN CT_582"/>
    <property type="match status" value="1"/>
</dbReference>
<gene>
    <name evidence="2" type="ORF">J2S15_002353</name>
</gene>
<dbReference type="Gene3D" id="3.40.50.300">
    <property type="entry name" value="P-loop containing nucleotide triphosphate hydrolases"/>
    <property type="match status" value="1"/>
</dbReference>
<dbReference type="Proteomes" id="UP001230220">
    <property type="component" value="Unassembled WGS sequence"/>
</dbReference>
<name>A0ABU0E3X0_9FIRM</name>
<dbReference type="InterPro" id="IPR027417">
    <property type="entry name" value="P-loop_NTPase"/>
</dbReference>
<evidence type="ECO:0000313" key="3">
    <source>
        <dbReference type="Proteomes" id="UP001230220"/>
    </source>
</evidence>
<reference evidence="2 3" key="1">
    <citation type="submission" date="2023-07" db="EMBL/GenBank/DDBJ databases">
        <title>Genomic Encyclopedia of Type Strains, Phase IV (KMG-IV): sequencing the most valuable type-strain genomes for metagenomic binning, comparative biology and taxonomic classification.</title>
        <authorList>
            <person name="Goeker M."/>
        </authorList>
    </citation>
    <scope>NUCLEOTIDE SEQUENCE [LARGE SCALE GENOMIC DNA]</scope>
    <source>
        <strain evidence="2 3">DSM 16784</strain>
    </source>
</reference>
<protein>
    <submittedName>
        <fullName evidence="2">Chromosome partitioning protein</fullName>
    </submittedName>
</protein>
<dbReference type="InterPro" id="IPR050678">
    <property type="entry name" value="DNA_Partitioning_ATPase"/>
</dbReference>
<dbReference type="EMBL" id="JAUSUR010000004">
    <property type="protein sequence ID" value="MDQ0361603.1"/>
    <property type="molecule type" value="Genomic_DNA"/>
</dbReference>
<evidence type="ECO:0000259" key="1">
    <source>
        <dbReference type="Pfam" id="PF13614"/>
    </source>
</evidence>
<dbReference type="RefSeq" id="WP_307408470.1">
    <property type="nucleotide sequence ID" value="NZ_JAUSUR010000004.1"/>
</dbReference>
<dbReference type="InterPro" id="IPR025669">
    <property type="entry name" value="AAA_dom"/>
</dbReference>
<sequence length="295" mass="33162">MKVINITNQKGGIGKGTIATNLAYGLSVIGKNILLIEGDEQGDSSSIVLKEGTIISEKEIDNIEEEIKNSSFFNALNKCLIPSQIKLDYGDVLCNPEKINDAIISTEYERIDVLPATIRSTEASVAQRLMADVTRSPIHRMKEALTYIPEGKYDYVIIDNKPLQGYIVTNNLVASNLNIIPVKVDRGSIKGFMATIKNMLALEKNNNLNFEFKVLFTMVNRNNSEKFITELFRTNIPDFVYETEINYQAKPLANCSLENKILLENNMNTKVEQRYQSFVDEFCRDEGIAGSIKVE</sequence>